<protein>
    <submittedName>
        <fullName evidence="1">Uncharacterized protein</fullName>
    </submittedName>
</protein>
<dbReference type="Proteomes" id="UP001230051">
    <property type="component" value="Unassembled WGS sequence"/>
</dbReference>
<organism evidence="1 2">
    <name type="scientific">Acipenser oxyrinchus oxyrinchus</name>
    <dbReference type="NCBI Taxonomy" id="40147"/>
    <lineage>
        <taxon>Eukaryota</taxon>
        <taxon>Metazoa</taxon>
        <taxon>Chordata</taxon>
        <taxon>Craniata</taxon>
        <taxon>Vertebrata</taxon>
        <taxon>Euteleostomi</taxon>
        <taxon>Actinopterygii</taxon>
        <taxon>Chondrostei</taxon>
        <taxon>Acipenseriformes</taxon>
        <taxon>Acipenseridae</taxon>
        <taxon>Acipenser</taxon>
    </lineage>
</organism>
<evidence type="ECO:0000313" key="2">
    <source>
        <dbReference type="Proteomes" id="UP001230051"/>
    </source>
</evidence>
<reference evidence="1" key="1">
    <citation type="submission" date="2022-02" db="EMBL/GenBank/DDBJ databases">
        <title>Atlantic sturgeon de novo genome assembly.</title>
        <authorList>
            <person name="Stock M."/>
            <person name="Klopp C."/>
            <person name="Guiguen Y."/>
            <person name="Cabau C."/>
            <person name="Parinello H."/>
            <person name="Santidrian Yebra-Pimentel E."/>
            <person name="Kuhl H."/>
            <person name="Dirks R.P."/>
            <person name="Guessner J."/>
            <person name="Wuertz S."/>
            <person name="Du K."/>
            <person name="Schartl M."/>
        </authorList>
    </citation>
    <scope>NUCLEOTIDE SEQUENCE</scope>
    <source>
        <strain evidence="1">STURGEONOMICS-FGT-2020</strain>
        <tissue evidence="1">Whole blood</tissue>
    </source>
</reference>
<name>A0AAD8D9I8_ACIOX</name>
<gene>
    <name evidence="1" type="ORF">AOXY_G15597</name>
</gene>
<proteinExistence type="predicted"/>
<comment type="caution">
    <text evidence="1">The sequence shown here is derived from an EMBL/GenBank/DDBJ whole genome shotgun (WGS) entry which is preliminary data.</text>
</comment>
<keyword evidence="2" id="KW-1185">Reference proteome</keyword>
<sequence>MFAAGRQPPKSQTAFLILFQSSNDVLFSVLRDLGHMQWQGHRPCLATTLIPSRECAIPQYVCISPIIYPVQESLFWRDLQMYSILL</sequence>
<dbReference type="AlphaFoldDB" id="A0AAD8D9I8"/>
<accession>A0AAD8D9I8</accession>
<dbReference type="EMBL" id="JAGXEW010000014">
    <property type="protein sequence ID" value="KAK1163723.1"/>
    <property type="molecule type" value="Genomic_DNA"/>
</dbReference>
<evidence type="ECO:0000313" key="1">
    <source>
        <dbReference type="EMBL" id="KAK1163723.1"/>
    </source>
</evidence>